<keyword evidence="3" id="KW-1185">Reference proteome</keyword>
<gene>
    <name evidence="2" type="ORF">GCM10018781_13570</name>
</gene>
<reference evidence="2" key="2">
    <citation type="submission" date="2020-09" db="EMBL/GenBank/DDBJ databases">
        <authorList>
            <person name="Sun Q."/>
            <person name="Ohkuma M."/>
        </authorList>
    </citation>
    <scope>NUCLEOTIDE SEQUENCE</scope>
    <source>
        <strain evidence="2">JCM 4646</strain>
    </source>
</reference>
<feature type="compositionally biased region" description="Basic and acidic residues" evidence="1">
    <location>
        <begin position="18"/>
        <end position="34"/>
    </location>
</feature>
<evidence type="ECO:0000256" key="1">
    <source>
        <dbReference type="SAM" id="MobiDB-lite"/>
    </source>
</evidence>
<sequence>MPRPAPAGAPEEPLPDNRSSRTAEQSNDRCRTDDCDATVELPGGQTRRFHTTGVVTVKTFSGRLAKSAGVLGLAVAALTTVSASPATASTSATAGCTKYYRYDNIQVQVDNCSDGWVWIYTEKGSFSKGIVHVTNSDNGGEAGVLEAAQGKSNASKFVQVRSITICGVQQYSWAPPTWWTYCANTINL</sequence>
<comment type="caution">
    <text evidence="2">The sequence shown here is derived from an EMBL/GenBank/DDBJ whole genome shotgun (WGS) entry which is preliminary data.</text>
</comment>
<accession>A0A919KL57</accession>
<dbReference type="Proteomes" id="UP000617734">
    <property type="component" value="Unassembled WGS sequence"/>
</dbReference>
<evidence type="ECO:0000313" key="2">
    <source>
        <dbReference type="EMBL" id="GHH63668.1"/>
    </source>
</evidence>
<proteinExistence type="predicted"/>
<dbReference type="EMBL" id="BNBO01000004">
    <property type="protein sequence ID" value="GHH63668.1"/>
    <property type="molecule type" value="Genomic_DNA"/>
</dbReference>
<dbReference type="AlphaFoldDB" id="A0A919KL57"/>
<evidence type="ECO:0000313" key="3">
    <source>
        <dbReference type="Proteomes" id="UP000617734"/>
    </source>
</evidence>
<reference evidence="2" key="1">
    <citation type="journal article" date="2014" name="Int. J. Syst. Evol. Microbiol.">
        <title>Complete genome sequence of Corynebacterium casei LMG S-19264T (=DSM 44701T), isolated from a smear-ripened cheese.</title>
        <authorList>
            <consortium name="US DOE Joint Genome Institute (JGI-PGF)"/>
            <person name="Walter F."/>
            <person name="Albersmeier A."/>
            <person name="Kalinowski J."/>
            <person name="Ruckert C."/>
        </authorList>
    </citation>
    <scope>NUCLEOTIDE SEQUENCE</scope>
    <source>
        <strain evidence="2">JCM 4646</strain>
    </source>
</reference>
<protein>
    <submittedName>
        <fullName evidence="2">Uncharacterized protein</fullName>
    </submittedName>
</protein>
<name>A0A919KL57_9ACTN</name>
<feature type="region of interest" description="Disordered" evidence="1">
    <location>
        <begin position="1"/>
        <end position="36"/>
    </location>
</feature>
<organism evidence="2 3">
    <name type="scientific">Kitasatospora indigofera</name>
    <dbReference type="NCBI Taxonomy" id="67307"/>
    <lineage>
        <taxon>Bacteria</taxon>
        <taxon>Bacillati</taxon>
        <taxon>Actinomycetota</taxon>
        <taxon>Actinomycetes</taxon>
        <taxon>Kitasatosporales</taxon>
        <taxon>Streptomycetaceae</taxon>
        <taxon>Kitasatospora</taxon>
    </lineage>
</organism>